<keyword evidence="7" id="KW-1185">Reference proteome</keyword>
<sequence>MPHPVERSMLRISLRWAAISRMVVAIGCGGLGLFLVSGTRLLVAALVAAGLIVWTVVFCVRMLRIQGGDRVGPGWLTADLVITCGVLASQFWLIPLDSVPDGTGWMNALVAMTIVTYQWHTSTPVGALAAVLLTASYWIGIETAIGDNGGPWPAPAIWLLADGLLSRGLFVMTRRGGRRADEYLAAGDRERAAAQLSRARRSDEREHLATLHDTAAATLLMVGLGTVHGRRDWLQQQARRDLALLDPQVRAVKPEPVLDLATMLAETTAAGQVTVHHSPFDTLMVPSLPALAIRDSVREALTNVARHAGVPEASLSIDQQGTRLVVEVSDAGVGFVPTRVPITRRGISESIEARMTRAGGIGTVDSAPGRGTRVRLEWAGG</sequence>
<evidence type="ECO:0000256" key="4">
    <source>
        <dbReference type="SAM" id="Phobius"/>
    </source>
</evidence>
<dbReference type="EMBL" id="JAUSQZ010000001">
    <property type="protein sequence ID" value="MDP9824950.1"/>
    <property type="molecule type" value="Genomic_DNA"/>
</dbReference>
<gene>
    <name evidence="6" type="ORF">J2S57_000699</name>
</gene>
<keyword evidence="4" id="KW-1133">Transmembrane helix</keyword>
<dbReference type="InterPro" id="IPR050482">
    <property type="entry name" value="Sensor_HK_TwoCompSys"/>
</dbReference>
<protein>
    <submittedName>
        <fullName evidence="6">Signal transduction histidine kinase</fullName>
    </submittedName>
</protein>
<dbReference type="PANTHER" id="PTHR24421">
    <property type="entry name" value="NITRATE/NITRITE SENSOR PROTEIN NARX-RELATED"/>
    <property type="match status" value="1"/>
</dbReference>
<keyword evidence="3" id="KW-0902">Two-component regulatory system</keyword>
<evidence type="ECO:0000259" key="5">
    <source>
        <dbReference type="Pfam" id="PF02518"/>
    </source>
</evidence>
<keyword evidence="4" id="KW-0472">Membrane</keyword>
<proteinExistence type="predicted"/>
<evidence type="ECO:0000256" key="2">
    <source>
        <dbReference type="ARBA" id="ARBA00022777"/>
    </source>
</evidence>
<keyword evidence="4" id="KW-0812">Transmembrane</keyword>
<dbReference type="CDD" id="cd16917">
    <property type="entry name" value="HATPase_UhpB-NarQ-NarX-like"/>
    <property type="match status" value="1"/>
</dbReference>
<feature type="domain" description="Histidine kinase/HSP90-like ATPase" evidence="5">
    <location>
        <begin position="293"/>
        <end position="377"/>
    </location>
</feature>
<feature type="transmembrane region" description="Helical" evidence="4">
    <location>
        <begin position="12"/>
        <end position="35"/>
    </location>
</feature>
<dbReference type="InterPro" id="IPR003594">
    <property type="entry name" value="HATPase_dom"/>
</dbReference>
<dbReference type="Proteomes" id="UP001235712">
    <property type="component" value="Unassembled WGS sequence"/>
</dbReference>
<reference evidence="6 7" key="1">
    <citation type="submission" date="2023-07" db="EMBL/GenBank/DDBJ databases">
        <title>Sequencing the genomes of 1000 actinobacteria strains.</title>
        <authorList>
            <person name="Klenk H.-P."/>
        </authorList>
    </citation>
    <scope>NUCLEOTIDE SEQUENCE [LARGE SCALE GENOMIC DNA]</scope>
    <source>
        <strain evidence="6 7">DSM 44388</strain>
    </source>
</reference>
<keyword evidence="2 6" id="KW-0418">Kinase</keyword>
<dbReference type="Pfam" id="PF02518">
    <property type="entry name" value="HATPase_c"/>
    <property type="match status" value="1"/>
</dbReference>
<name>A0ABT9NWZ6_9ACTN</name>
<dbReference type="RefSeq" id="WP_307238228.1">
    <property type="nucleotide sequence ID" value="NZ_JAUSQZ010000001.1"/>
</dbReference>
<dbReference type="InterPro" id="IPR036890">
    <property type="entry name" value="HATPase_C_sf"/>
</dbReference>
<evidence type="ECO:0000256" key="3">
    <source>
        <dbReference type="ARBA" id="ARBA00023012"/>
    </source>
</evidence>
<keyword evidence="1" id="KW-0808">Transferase</keyword>
<evidence type="ECO:0000256" key="1">
    <source>
        <dbReference type="ARBA" id="ARBA00022679"/>
    </source>
</evidence>
<evidence type="ECO:0000313" key="6">
    <source>
        <dbReference type="EMBL" id="MDP9824950.1"/>
    </source>
</evidence>
<evidence type="ECO:0000313" key="7">
    <source>
        <dbReference type="Proteomes" id="UP001235712"/>
    </source>
</evidence>
<dbReference type="Gene3D" id="3.30.565.10">
    <property type="entry name" value="Histidine kinase-like ATPase, C-terminal domain"/>
    <property type="match status" value="1"/>
</dbReference>
<comment type="caution">
    <text evidence="6">The sequence shown here is derived from an EMBL/GenBank/DDBJ whole genome shotgun (WGS) entry which is preliminary data.</text>
</comment>
<dbReference type="SUPFAM" id="SSF55874">
    <property type="entry name" value="ATPase domain of HSP90 chaperone/DNA topoisomerase II/histidine kinase"/>
    <property type="match status" value="1"/>
</dbReference>
<dbReference type="GO" id="GO:0016301">
    <property type="term" value="F:kinase activity"/>
    <property type="evidence" value="ECO:0007669"/>
    <property type="project" value="UniProtKB-KW"/>
</dbReference>
<organism evidence="6 7">
    <name type="scientific">Kineosporia succinea</name>
    <dbReference type="NCBI Taxonomy" id="84632"/>
    <lineage>
        <taxon>Bacteria</taxon>
        <taxon>Bacillati</taxon>
        <taxon>Actinomycetota</taxon>
        <taxon>Actinomycetes</taxon>
        <taxon>Kineosporiales</taxon>
        <taxon>Kineosporiaceae</taxon>
        <taxon>Kineosporia</taxon>
    </lineage>
</organism>
<feature type="transmembrane region" description="Helical" evidence="4">
    <location>
        <begin position="41"/>
        <end position="63"/>
    </location>
</feature>
<accession>A0ABT9NWZ6</accession>
<feature type="transmembrane region" description="Helical" evidence="4">
    <location>
        <begin position="126"/>
        <end position="146"/>
    </location>
</feature>
<feature type="transmembrane region" description="Helical" evidence="4">
    <location>
        <begin position="75"/>
        <end position="96"/>
    </location>
</feature>